<dbReference type="Pfam" id="PF00646">
    <property type="entry name" value="F-box"/>
    <property type="match status" value="1"/>
</dbReference>
<dbReference type="NCBIfam" id="TIGR01640">
    <property type="entry name" value="F_box_assoc_1"/>
    <property type="match status" value="1"/>
</dbReference>
<dbReference type="PROSITE" id="PS50181">
    <property type="entry name" value="FBOX"/>
    <property type="match status" value="1"/>
</dbReference>
<dbReference type="EMBL" id="KK784887">
    <property type="protein sequence ID" value="KDO72562.1"/>
    <property type="molecule type" value="Genomic_DNA"/>
</dbReference>
<reference evidence="2 3" key="1">
    <citation type="submission" date="2014-04" db="EMBL/GenBank/DDBJ databases">
        <authorList>
            <consortium name="International Citrus Genome Consortium"/>
            <person name="Gmitter F."/>
            <person name="Chen C."/>
            <person name="Farmerie W."/>
            <person name="Harkins T."/>
            <person name="Desany B."/>
            <person name="Mohiuddin M."/>
            <person name="Kodira C."/>
            <person name="Borodovsky M."/>
            <person name="Lomsadze A."/>
            <person name="Burns P."/>
            <person name="Jenkins J."/>
            <person name="Prochnik S."/>
            <person name="Shu S."/>
            <person name="Chapman J."/>
            <person name="Pitluck S."/>
            <person name="Schmutz J."/>
            <person name="Rokhsar D."/>
        </authorList>
    </citation>
    <scope>NUCLEOTIDE SEQUENCE</scope>
</reference>
<dbReference type="PANTHER" id="PTHR31672:SF10">
    <property type="entry name" value="F-BOX DOMAIN-CONTAINING PROTEIN"/>
    <property type="match status" value="1"/>
</dbReference>
<sequence length="396" mass="46036">MAGFSDLPEELVFKILVLLPVDSLLCSKCVQKSWYSLITNSRFVVKHLRNQIRNKNSCALVISRPISFDISEANGLFFHFCDCNHIFTVGKIIEYRWYEDKPDYKLVGHCHGIVCFALLSGRVVLANPAIREFRHLREHCYHSFSYWMGCVGFGYDVKSNDYKVVRILCISDGSGLCHLKVEVYTLSADCWRELVANIDFLGAGTRFLKDNFECQYFRGACYWILWDKSVGINYNNLVNGDFIFSFDMSDEVFQKLPVPNILNEIDQEFSKLTVLNESLAFVLRDKYRKSYEIQIWVMDEFGANEIWKKLFTTEPFCEIKRPLSFCERGELIMEDYYREACSYNLGTKEIKKLPVLPCTLKIQDKFGTSLFDFRLLYVVNYMSSLVSVRGGHKLIT</sequence>
<keyword evidence="3" id="KW-1185">Reference proteome</keyword>
<organism evidence="2 3">
    <name type="scientific">Citrus sinensis</name>
    <name type="common">Sweet orange</name>
    <name type="synonym">Citrus aurantium var. sinensis</name>
    <dbReference type="NCBI Taxonomy" id="2711"/>
    <lineage>
        <taxon>Eukaryota</taxon>
        <taxon>Viridiplantae</taxon>
        <taxon>Streptophyta</taxon>
        <taxon>Embryophyta</taxon>
        <taxon>Tracheophyta</taxon>
        <taxon>Spermatophyta</taxon>
        <taxon>Magnoliopsida</taxon>
        <taxon>eudicotyledons</taxon>
        <taxon>Gunneridae</taxon>
        <taxon>Pentapetalae</taxon>
        <taxon>rosids</taxon>
        <taxon>malvids</taxon>
        <taxon>Sapindales</taxon>
        <taxon>Rutaceae</taxon>
        <taxon>Aurantioideae</taxon>
        <taxon>Citrus</taxon>
    </lineage>
</organism>
<feature type="domain" description="F-box" evidence="1">
    <location>
        <begin position="1"/>
        <end position="47"/>
    </location>
</feature>
<dbReference type="InterPro" id="IPR001810">
    <property type="entry name" value="F-box_dom"/>
</dbReference>
<dbReference type="InterPro" id="IPR017451">
    <property type="entry name" value="F-box-assoc_interact_dom"/>
</dbReference>
<dbReference type="PaxDb" id="2711-XP_006482586.1"/>
<dbReference type="AlphaFoldDB" id="A0A067GAL6"/>
<evidence type="ECO:0000313" key="2">
    <source>
        <dbReference type="EMBL" id="KDO72562.1"/>
    </source>
</evidence>
<evidence type="ECO:0000313" key="3">
    <source>
        <dbReference type="Proteomes" id="UP000027120"/>
    </source>
</evidence>
<dbReference type="InterPro" id="IPR036047">
    <property type="entry name" value="F-box-like_dom_sf"/>
</dbReference>
<dbReference type="Proteomes" id="UP000027120">
    <property type="component" value="Unassembled WGS sequence"/>
</dbReference>
<dbReference type="SUPFAM" id="SSF81383">
    <property type="entry name" value="F-box domain"/>
    <property type="match status" value="1"/>
</dbReference>
<protein>
    <recommendedName>
        <fullName evidence="1">F-box domain-containing protein</fullName>
    </recommendedName>
</protein>
<dbReference type="eggNOG" id="ENOG502S2XW">
    <property type="taxonomic scope" value="Eukaryota"/>
</dbReference>
<gene>
    <name evidence="2" type="ORF">CISIN_1g016057mg</name>
</gene>
<evidence type="ECO:0000259" key="1">
    <source>
        <dbReference type="PROSITE" id="PS50181"/>
    </source>
</evidence>
<dbReference type="Pfam" id="PF07734">
    <property type="entry name" value="FBA_1"/>
    <property type="match status" value="1"/>
</dbReference>
<dbReference type="Gene3D" id="1.20.1280.50">
    <property type="match status" value="1"/>
</dbReference>
<dbReference type="EMBL" id="KK784887">
    <property type="protein sequence ID" value="KDO72561.1"/>
    <property type="molecule type" value="Genomic_DNA"/>
</dbReference>
<dbReference type="InterPro" id="IPR050796">
    <property type="entry name" value="SCF_F-box_component"/>
</dbReference>
<dbReference type="STRING" id="2711.A0A067GAL6"/>
<proteinExistence type="predicted"/>
<name>A0A067GAL6_CITSI</name>
<accession>A0A067GAL6</accession>
<dbReference type="InterPro" id="IPR006527">
    <property type="entry name" value="F-box-assoc_dom_typ1"/>
</dbReference>
<dbReference type="PANTHER" id="PTHR31672">
    <property type="entry name" value="BNACNNG10540D PROTEIN"/>
    <property type="match status" value="1"/>
</dbReference>